<sequence>MADSTTGPGRFIGPVIAALIFLGGGVALFFYPASPWLWLLTLVALALLAQGLRDLLQHRHTLLRNYPLLAHFRWFFEFLRPFLRQYIVENDREGRPYNRDRRSLIYERAKDQVDAKPFGSDLDAYDNEFQVVTHSMAPRPKPDSDFRVRVGADTCARPVDVSLLNVSAMSFGSLSGPAVEALNLGARRGGFYQDTGEGGISPYHVRHGGDLVWEIGSGYFGCRDRDGYFDRGLFREQANRDSVRMIEIKLSQGAKPGHGGLLPAAKITEEIARTRKIPVAQDCLSPAYHTAFSTPRELLEFAASLRADSGGKPVGIKLCVGHPWEVFALCKAMLDSGIRLDFIVVDGAEGGTGAAPEEFSDHVGMPLREGLLLVRNALVGTGLRPDIRLAASGKVYSAYTMAANLALGADWCNAARAFMLSLGCVQTKSCHNDLCPTGVATQNPNRQRGLVIADKAPRVANFQRHTLDHLADLVAAAGLDHPAELLPHHLLHRRSATELIGLDKMYPFLRSGELLEDPAATPYQEWWNAADPDSFKPRGLVGPGHHRSARITPG</sequence>
<gene>
    <name evidence="5" type="ORF">ISO4_02420</name>
</gene>
<reference evidence="5 6" key="1">
    <citation type="submission" date="2012-09" db="EMBL/GenBank/DDBJ databases">
        <title>Genome Sequence of alkane-degrading Bacterium Alcanivorax venustensis ISO4.</title>
        <authorList>
            <person name="Lai Q."/>
            <person name="Shao Z."/>
        </authorList>
    </citation>
    <scope>NUCLEOTIDE SEQUENCE [LARGE SCALE GENOMIC DNA]</scope>
    <source>
        <strain evidence="5 6">ISO4</strain>
    </source>
</reference>
<evidence type="ECO:0000256" key="3">
    <source>
        <dbReference type="SAM" id="Phobius"/>
    </source>
</evidence>
<dbReference type="RefSeq" id="WP_194856420.1">
    <property type="nucleotide sequence ID" value="NZ_ARXR01000023.1"/>
</dbReference>
<evidence type="ECO:0000256" key="1">
    <source>
        <dbReference type="ARBA" id="ARBA00009716"/>
    </source>
</evidence>
<feature type="domain" description="Glutamate synthase" evidence="4">
    <location>
        <begin position="162"/>
        <end position="479"/>
    </location>
</feature>
<evidence type="ECO:0000256" key="2">
    <source>
        <dbReference type="PIRNR" id="PIRNR006429"/>
    </source>
</evidence>
<dbReference type="InterPro" id="IPR002932">
    <property type="entry name" value="Glu_synthdom"/>
</dbReference>
<dbReference type="InterPro" id="IPR027283">
    <property type="entry name" value="YerD"/>
</dbReference>
<accession>A0ABS0AI49</accession>
<dbReference type="PIRSF" id="PIRSF006429">
    <property type="entry name" value="GOGAT_lg_2"/>
    <property type="match status" value="1"/>
</dbReference>
<evidence type="ECO:0000313" key="5">
    <source>
        <dbReference type="EMBL" id="MBF5053818.1"/>
    </source>
</evidence>
<dbReference type="EMBL" id="ARXR01000023">
    <property type="protein sequence ID" value="MBF5053818.1"/>
    <property type="molecule type" value="Genomic_DNA"/>
</dbReference>
<dbReference type="PIRSF" id="PIRSF500060">
    <property type="entry name" value="UCP500060"/>
    <property type="match status" value="1"/>
</dbReference>
<keyword evidence="6" id="KW-1185">Reference proteome</keyword>
<keyword evidence="3" id="KW-1133">Transmembrane helix</keyword>
<protein>
    <submittedName>
        <fullName evidence="5">Glutamate synthase</fullName>
    </submittedName>
</protein>
<keyword evidence="3" id="KW-0812">Transmembrane</keyword>
<dbReference type="InterPro" id="IPR013785">
    <property type="entry name" value="Aldolase_TIM"/>
</dbReference>
<organism evidence="5 6">
    <name type="scientific">Alloalcanivorax venustensis ISO4</name>
    <dbReference type="NCBI Taxonomy" id="1177184"/>
    <lineage>
        <taxon>Bacteria</taxon>
        <taxon>Pseudomonadati</taxon>
        <taxon>Pseudomonadota</taxon>
        <taxon>Gammaproteobacteria</taxon>
        <taxon>Oceanospirillales</taxon>
        <taxon>Alcanivoracaceae</taxon>
        <taxon>Alloalcanivorax</taxon>
    </lineage>
</organism>
<dbReference type="CDD" id="cd02808">
    <property type="entry name" value="GltS_FMN"/>
    <property type="match status" value="1"/>
</dbReference>
<dbReference type="Proteomes" id="UP000644441">
    <property type="component" value="Unassembled WGS sequence"/>
</dbReference>
<comment type="caution">
    <text evidence="5">The sequence shown here is derived from an EMBL/GenBank/DDBJ whole genome shotgun (WGS) entry which is preliminary data.</text>
</comment>
<feature type="transmembrane region" description="Helical" evidence="3">
    <location>
        <begin position="12"/>
        <end position="31"/>
    </location>
</feature>
<dbReference type="Pfam" id="PF01645">
    <property type="entry name" value="Glu_synthase"/>
    <property type="match status" value="1"/>
</dbReference>
<keyword evidence="3" id="KW-0472">Membrane</keyword>
<dbReference type="SUPFAM" id="SSF51395">
    <property type="entry name" value="FMN-linked oxidoreductases"/>
    <property type="match status" value="1"/>
</dbReference>
<dbReference type="InterPro" id="IPR024188">
    <property type="entry name" value="GltB"/>
</dbReference>
<dbReference type="PANTHER" id="PTHR43819:SF1">
    <property type="entry name" value="ARCHAEAL-TYPE GLUTAMATE SYNTHASE [NADPH]"/>
    <property type="match status" value="1"/>
</dbReference>
<evidence type="ECO:0000259" key="4">
    <source>
        <dbReference type="Pfam" id="PF01645"/>
    </source>
</evidence>
<dbReference type="PANTHER" id="PTHR43819">
    <property type="entry name" value="ARCHAEAL-TYPE GLUTAMATE SYNTHASE [NADPH]"/>
    <property type="match status" value="1"/>
</dbReference>
<proteinExistence type="inferred from homology"/>
<name>A0ABS0AI49_9GAMM</name>
<evidence type="ECO:0000313" key="6">
    <source>
        <dbReference type="Proteomes" id="UP000644441"/>
    </source>
</evidence>
<dbReference type="Gene3D" id="3.20.20.70">
    <property type="entry name" value="Aldolase class I"/>
    <property type="match status" value="1"/>
</dbReference>
<comment type="similarity">
    <text evidence="1 2">Belongs to the glutamate synthase family.</text>
</comment>